<dbReference type="EMBL" id="CAKMRJ010002223">
    <property type="protein sequence ID" value="CAH1426268.1"/>
    <property type="molecule type" value="Genomic_DNA"/>
</dbReference>
<evidence type="ECO:0000256" key="12">
    <source>
        <dbReference type="ARBA" id="ARBA00023180"/>
    </source>
</evidence>
<evidence type="ECO:0000256" key="3">
    <source>
        <dbReference type="ARBA" id="ARBA00010217"/>
    </source>
</evidence>
<dbReference type="FunFam" id="1.10.510.10:FF:000240">
    <property type="entry name" value="Lectin-domain containing receptor kinase A4.3"/>
    <property type="match status" value="1"/>
</dbReference>
<keyword evidence="8" id="KW-0067">ATP-binding</keyword>
<evidence type="ECO:0000256" key="8">
    <source>
        <dbReference type="ARBA" id="ARBA00022840"/>
    </source>
</evidence>
<evidence type="ECO:0000256" key="6">
    <source>
        <dbReference type="ARBA" id="ARBA00022729"/>
    </source>
</evidence>
<evidence type="ECO:0000256" key="11">
    <source>
        <dbReference type="ARBA" id="ARBA00023170"/>
    </source>
</evidence>
<name>A0AAU9N083_9ASTR</name>
<keyword evidence="12" id="KW-0325">Glycoprotein</keyword>
<keyword evidence="5" id="KW-0812">Transmembrane</keyword>
<evidence type="ECO:0000256" key="1">
    <source>
        <dbReference type="ARBA" id="ARBA00004251"/>
    </source>
</evidence>
<dbReference type="Pfam" id="PF00069">
    <property type="entry name" value="Pkinase"/>
    <property type="match status" value="2"/>
</dbReference>
<evidence type="ECO:0000256" key="9">
    <source>
        <dbReference type="ARBA" id="ARBA00022989"/>
    </source>
</evidence>
<sequence length="629" mass="71309">MPLGVVLFEVLSGKQAVDSSLDEEHWGLVNWAQESIREDSCLHNNPKQRPTIAEVVACLESVLALQEKANYTLHPPGMKIFGNKVPMFLSSFIEDKSVGSKRSLDIYFGTIGGENRILRRFEFQTIIVATENFSETNKISAWGDGEIEAMYKGRLQNGQGVLIARHDSNSYYQEYKNEVSLLVQLEHENLLHLLGYSIGGTQVFLVYEFAVYASLDRLIKDHECTLLDWNKRNKIILGVARALLYLHQHGPFRIIHCGVNPENILLDESLDPKLSSFGFARCLAISEADCIKEKSVGGIPGYIAPEVYQTYRLSTKADVYSFGVLILVTITGCTVPNHYLYNSSGHMTFEEYVWTNWLDETSSDIIDPRIDVDSSSITRVIHIGLLCVQADPADRPTMEECFTGSEIKENVTLLKIAEEKVGRKRCLELYFETIGGEHKTLRRFEFGTINVATEKFSENNKISRWGSHDFIVYKFSFQGRLQNGQGVSIARHNSGSRSQDYKNEVALLVKLEHENLLKLLGYSIEGTQVFLIDEFAVCESLDHMLFDRGCTLLDWNKREKIILAVARVLVYLHQHDVIHGNVTPGIILLDESFDPKLSDFRHDNQLSTKDDVYKFGVLILETMTGYNIH</sequence>
<keyword evidence="7" id="KW-0547">Nucleotide-binding</keyword>
<dbReference type="PANTHER" id="PTHR27006:SF616">
    <property type="entry name" value="CYSTEINE-RICH RECEPTOR-LIKE PROTEIN KINASE 10"/>
    <property type="match status" value="1"/>
</dbReference>
<proteinExistence type="inferred from homology"/>
<dbReference type="Gene3D" id="1.10.510.10">
    <property type="entry name" value="Transferase(Phosphotransferase) domain 1"/>
    <property type="match status" value="3"/>
</dbReference>
<comment type="subcellular location">
    <subcellularLocation>
        <location evidence="1">Cell membrane</location>
        <topology evidence="1">Single-pass type I membrane protein</topology>
    </subcellularLocation>
</comment>
<evidence type="ECO:0000256" key="4">
    <source>
        <dbReference type="ARBA" id="ARBA00022475"/>
    </source>
</evidence>
<gene>
    <name evidence="14" type="ORF">LVIROSA_LOCUS13357</name>
</gene>
<dbReference type="PANTHER" id="PTHR27006">
    <property type="entry name" value="PROMASTIGOTE SURFACE ANTIGEN PROTEIN PSA"/>
    <property type="match status" value="1"/>
</dbReference>
<comment type="caution">
    <text evidence="14">The sequence shown here is derived from an EMBL/GenBank/DDBJ whole genome shotgun (WGS) entry which is preliminary data.</text>
</comment>
<dbReference type="Proteomes" id="UP001157418">
    <property type="component" value="Unassembled WGS sequence"/>
</dbReference>
<dbReference type="GO" id="GO:0004672">
    <property type="term" value="F:protein kinase activity"/>
    <property type="evidence" value="ECO:0007669"/>
    <property type="project" value="InterPro"/>
</dbReference>
<evidence type="ECO:0000256" key="10">
    <source>
        <dbReference type="ARBA" id="ARBA00023136"/>
    </source>
</evidence>
<keyword evidence="6" id="KW-0732">Signal</keyword>
<dbReference type="AlphaFoldDB" id="A0AAU9N083"/>
<keyword evidence="15" id="KW-1185">Reference proteome</keyword>
<dbReference type="GO" id="GO:0002229">
    <property type="term" value="P:defense response to oomycetes"/>
    <property type="evidence" value="ECO:0007669"/>
    <property type="project" value="UniProtKB-ARBA"/>
</dbReference>
<evidence type="ECO:0000259" key="13">
    <source>
        <dbReference type="PROSITE" id="PS50011"/>
    </source>
</evidence>
<evidence type="ECO:0000256" key="7">
    <source>
        <dbReference type="ARBA" id="ARBA00022741"/>
    </source>
</evidence>
<evidence type="ECO:0000313" key="15">
    <source>
        <dbReference type="Proteomes" id="UP001157418"/>
    </source>
</evidence>
<comment type="similarity">
    <text evidence="3">In the C-terminal section; belongs to the protein kinase superfamily. Ser/Thr protein kinase family.</text>
</comment>
<accession>A0AAU9N083</accession>
<dbReference type="GO" id="GO:0005886">
    <property type="term" value="C:plasma membrane"/>
    <property type="evidence" value="ECO:0007669"/>
    <property type="project" value="UniProtKB-SubCell"/>
</dbReference>
<dbReference type="InterPro" id="IPR000719">
    <property type="entry name" value="Prot_kinase_dom"/>
</dbReference>
<keyword evidence="10" id="KW-0472">Membrane</keyword>
<dbReference type="Gene3D" id="3.30.200.20">
    <property type="entry name" value="Phosphorylase Kinase, domain 1"/>
    <property type="match status" value="2"/>
</dbReference>
<dbReference type="GO" id="GO:0005524">
    <property type="term" value="F:ATP binding"/>
    <property type="evidence" value="ECO:0007669"/>
    <property type="project" value="UniProtKB-KW"/>
</dbReference>
<evidence type="ECO:0000256" key="5">
    <source>
        <dbReference type="ARBA" id="ARBA00022692"/>
    </source>
</evidence>
<dbReference type="SUPFAM" id="SSF56112">
    <property type="entry name" value="Protein kinase-like (PK-like)"/>
    <property type="match status" value="2"/>
</dbReference>
<comment type="similarity">
    <text evidence="2">In the N-terminal section; belongs to the leguminous lectin family.</text>
</comment>
<evidence type="ECO:0000256" key="2">
    <source>
        <dbReference type="ARBA" id="ARBA00008536"/>
    </source>
</evidence>
<feature type="domain" description="Protein kinase" evidence="13">
    <location>
        <begin position="136"/>
        <end position="413"/>
    </location>
</feature>
<dbReference type="InterPro" id="IPR011009">
    <property type="entry name" value="Kinase-like_dom_sf"/>
</dbReference>
<protein>
    <recommendedName>
        <fullName evidence="13">Protein kinase domain-containing protein</fullName>
    </recommendedName>
</protein>
<evidence type="ECO:0000313" key="14">
    <source>
        <dbReference type="EMBL" id="CAH1426268.1"/>
    </source>
</evidence>
<feature type="domain" description="Protein kinase" evidence="13">
    <location>
        <begin position="435"/>
        <end position="629"/>
    </location>
</feature>
<keyword evidence="4" id="KW-1003">Cell membrane</keyword>
<organism evidence="14 15">
    <name type="scientific">Lactuca virosa</name>
    <dbReference type="NCBI Taxonomy" id="75947"/>
    <lineage>
        <taxon>Eukaryota</taxon>
        <taxon>Viridiplantae</taxon>
        <taxon>Streptophyta</taxon>
        <taxon>Embryophyta</taxon>
        <taxon>Tracheophyta</taxon>
        <taxon>Spermatophyta</taxon>
        <taxon>Magnoliopsida</taxon>
        <taxon>eudicotyledons</taxon>
        <taxon>Gunneridae</taxon>
        <taxon>Pentapetalae</taxon>
        <taxon>asterids</taxon>
        <taxon>campanulids</taxon>
        <taxon>Asterales</taxon>
        <taxon>Asteraceae</taxon>
        <taxon>Cichorioideae</taxon>
        <taxon>Cichorieae</taxon>
        <taxon>Lactucinae</taxon>
        <taxon>Lactuca</taxon>
    </lineage>
</organism>
<reference evidence="14 15" key="1">
    <citation type="submission" date="2022-01" db="EMBL/GenBank/DDBJ databases">
        <authorList>
            <person name="Xiong W."/>
            <person name="Schranz E."/>
        </authorList>
    </citation>
    <scope>NUCLEOTIDE SEQUENCE [LARGE SCALE GENOMIC DNA]</scope>
</reference>
<keyword evidence="9" id="KW-1133">Transmembrane helix</keyword>
<dbReference type="PROSITE" id="PS50011">
    <property type="entry name" value="PROTEIN_KINASE_DOM"/>
    <property type="match status" value="2"/>
</dbReference>
<keyword evidence="11" id="KW-0675">Receptor</keyword>